<sequence length="216" mass="23430">MEQRTGRFRVFRVVESVPHINFFDTDATRLYTVYQSGYGERQARIDSLQTGDLVEATLAGDADDPEEAWSIQSLERVGGVGMSFAVDVEMPALAEELWSAGQTHPSSSVVEEDGDPVAELHVQPREPLPGGSFVPSVLTGLVPLEGPLSVLPVVGGSASHALFLDPDPPDADRYSRPFGVVVLFGEDADAVLTEWHDRYDVDPAGDSRPTYDPYGI</sequence>
<gene>
    <name evidence="1" type="ORF">EGH21_02675</name>
</gene>
<accession>A0AAW4PMV0</accession>
<organism evidence="1 2">
    <name type="scientific">Haloarcula rubra</name>
    <dbReference type="NCBI Taxonomy" id="2487747"/>
    <lineage>
        <taxon>Archaea</taxon>
        <taxon>Methanobacteriati</taxon>
        <taxon>Methanobacteriota</taxon>
        <taxon>Stenosarchaea group</taxon>
        <taxon>Halobacteria</taxon>
        <taxon>Halobacteriales</taxon>
        <taxon>Haloarculaceae</taxon>
        <taxon>Haloarcula</taxon>
    </lineage>
</organism>
<dbReference type="EMBL" id="RKLR01000001">
    <property type="protein sequence ID" value="MBX0321930.1"/>
    <property type="molecule type" value="Genomic_DNA"/>
</dbReference>
<name>A0AAW4PMV0_9EURY</name>
<proteinExistence type="predicted"/>
<protein>
    <submittedName>
        <fullName evidence="1">Uncharacterized protein</fullName>
    </submittedName>
</protein>
<dbReference type="AlphaFoldDB" id="A0AAW4PMV0"/>
<reference evidence="1 2" key="1">
    <citation type="submission" date="2021-06" db="EMBL/GenBank/DDBJ databases">
        <title>Halomicroarcula sp. a new haloarchaeum isolated from saline soil.</title>
        <authorList>
            <person name="Duran-Viseras A."/>
            <person name="Sanchez-Porro C."/>
            <person name="Ventosa A."/>
        </authorList>
    </citation>
    <scope>NUCLEOTIDE SEQUENCE [LARGE SCALE GENOMIC DNA]</scope>
    <source>
        <strain evidence="1 2">F13</strain>
    </source>
</reference>
<keyword evidence="2" id="KW-1185">Reference proteome</keyword>
<evidence type="ECO:0000313" key="1">
    <source>
        <dbReference type="EMBL" id="MBX0321930.1"/>
    </source>
</evidence>
<dbReference type="RefSeq" id="WP_220616926.1">
    <property type="nucleotide sequence ID" value="NZ_RKLR01000001.1"/>
</dbReference>
<dbReference type="Proteomes" id="UP001430377">
    <property type="component" value="Unassembled WGS sequence"/>
</dbReference>
<comment type="caution">
    <text evidence="1">The sequence shown here is derived from an EMBL/GenBank/DDBJ whole genome shotgun (WGS) entry which is preliminary data.</text>
</comment>
<evidence type="ECO:0000313" key="2">
    <source>
        <dbReference type="Proteomes" id="UP001430377"/>
    </source>
</evidence>